<keyword evidence="1" id="KW-1185">Reference proteome</keyword>
<protein>
    <submittedName>
        <fullName evidence="2">Uncharacterized protein</fullName>
    </submittedName>
</protein>
<dbReference type="WBParaSite" id="nRc.2.0.1.t09319-RA">
    <property type="protein sequence ID" value="nRc.2.0.1.t09319-RA"/>
    <property type="gene ID" value="nRc.2.0.1.g09319"/>
</dbReference>
<sequence>MKQKSSINSYLAIYLSLNDKAFKGSASMQRSNFIDKLFTSLTRFKNTGALSVTVKLTLYDNELTKAVISNVVLSTLARDDDGKSVKANSTTN</sequence>
<organism evidence="1 2">
    <name type="scientific">Romanomermis culicivorax</name>
    <name type="common">Nematode worm</name>
    <dbReference type="NCBI Taxonomy" id="13658"/>
    <lineage>
        <taxon>Eukaryota</taxon>
        <taxon>Metazoa</taxon>
        <taxon>Ecdysozoa</taxon>
        <taxon>Nematoda</taxon>
        <taxon>Enoplea</taxon>
        <taxon>Dorylaimia</taxon>
        <taxon>Mermithida</taxon>
        <taxon>Mermithoidea</taxon>
        <taxon>Mermithidae</taxon>
        <taxon>Romanomermis</taxon>
    </lineage>
</organism>
<dbReference type="AlphaFoldDB" id="A0A915I7L2"/>
<accession>A0A915I7L2</accession>
<dbReference type="Proteomes" id="UP000887565">
    <property type="component" value="Unplaced"/>
</dbReference>
<evidence type="ECO:0000313" key="2">
    <source>
        <dbReference type="WBParaSite" id="nRc.2.0.1.t09319-RA"/>
    </source>
</evidence>
<reference evidence="2" key="1">
    <citation type="submission" date="2022-11" db="UniProtKB">
        <authorList>
            <consortium name="WormBaseParasite"/>
        </authorList>
    </citation>
    <scope>IDENTIFICATION</scope>
</reference>
<evidence type="ECO:0000313" key="1">
    <source>
        <dbReference type="Proteomes" id="UP000887565"/>
    </source>
</evidence>
<proteinExistence type="predicted"/>
<name>A0A915I7L2_ROMCU</name>